<protein>
    <submittedName>
        <fullName evidence="1">Uncharacterized protein</fullName>
    </submittedName>
</protein>
<proteinExistence type="predicted"/>
<dbReference type="EMBL" id="JAGFNK010000014">
    <property type="protein sequence ID" value="KAI9512017.1"/>
    <property type="molecule type" value="Genomic_DNA"/>
</dbReference>
<sequence>MEHVVPATTISPSTSQHVAAILLTSPQLRSHLLAGFFVIEAKISDPSDHVPLAVCEMYACGKLLQKKVLRGTLTNGRQWIFLLRVVKLNDDYDRASYKPSSMVQLTTSGGQPVF</sequence>
<accession>A0ACC0UKJ8</accession>
<reference evidence="1" key="1">
    <citation type="submission" date="2021-03" db="EMBL/GenBank/DDBJ databases">
        <title>Evolutionary priming and transition to the ectomycorrhizal habit in an iconic lineage of mushroom-forming fungi: is preadaptation a requirement?</title>
        <authorList>
            <consortium name="DOE Joint Genome Institute"/>
            <person name="Looney B.P."/>
            <person name="Miyauchi S."/>
            <person name="Morin E."/>
            <person name="Drula E."/>
            <person name="Courty P.E."/>
            <person name="Chicoki N."/>
            <person name="Fauchery L."/>
            <person name="Kohler A."/>
            <person name="Kuo A."/>
            <person name="LaButti K."/>
            <person name="Pangilinan J."/>
            <person name="Lipzen A."/>
            <person name="Riley R."/>
            <person name="Andreopoulos W."/>
            <person name="He G."/>
            <person name="Johnson J."/>
            <person name="Barry K.W."/>
            <person name="Grigoriev I.V."/>
            <person name="Nagy L."/>
            <person name="Hibbett D."/>
            <person name="Henrissat B."/>
            <person name="Matheny P.B."/>
            <person name="Labbe J."/>
            <person name="Martin A.F."/>
        </authorList>
    </citation>
    <scope>NUCLEOTIDE SEQUENCE</scope>
    <source>
        <strain evidence="1">BPL698</strain>
    </source>
</reference>
<dbReference type="Proteomes" id="UP001207468">
    <property type="component" value="Unassembled WGS sequence"/>
</dbReference>
<evidence type="ECO:0000313" key="1">
    <source>
        <dbReference type="EMBL" id="KAI9512017.1"/>
    </source>
</evidence>
<keyword evidence="2" id="KW-1185">Reference proteome</keyword>
<comment type="caution">
    <text evidence="1">The sequence shown here is derived from an EMBL/GenBank/DDBJ whole genome shotgun (WGS) entry which is preliminary data.</text>
</comment>
<organism evidence="1 2">
    <name type="scientific">Russula earlei</name>
    <dbReference type="NCBI Taxonomy" id="71964"/>
    <lineage>
        <taxon>Eukaryota</taxon>
        <taxon>Fungi</taxon>
        <taxon>Dikarya</taxon>
        <taxon>Basidiomycota</taxon>
        <taxon>Agaricomycotina</taxon>
        <taxon>Agaricomycetes</taxon>
        <taxon>Russulales</taxon>
        <taxon>Russulaceae</taxon>
        <taxon>Russula</taxon>
    </lineage>
</organism>
<evidence type="ECO:0000313" key="2">
    <source>
        <dbReference type="Proteomes" id="UP001207468"/>
    </source>
</evidence>
<name>A0ACC0UKJ8_9AGAM</name>
<gene>
    <name evidence="1" type="ORF">F5148DRAFT_1280243</name>
</gene>